<dbReference type="RefSeq" id="WP_271715282.1">
    <property type="nucleotide sequence ID" value="NZ_AP024169.1"/>
</dbReference>
<feature type="transmembrane region" description="Helical" evidence="1">
    <location>
        <begin position="115"/>
        <end position="136"/>
    </location>
</feature>
<reference evidence="2 3" key="1">
    <citation type="submission" date="2020-11" db="EMBL/GenBank/DDBJ databases">
        <title>Draft genome sequencing of a Lachnospiraceae strain isolated from anoxic soil subjected to BSD treatment.</title>
        <authorList>
            <person name="Uek A."/>
            <person name="Tonouchi A."/>
        </authorList>
    </citation>
    <scope>NUCLEOTIDE SEQUENCE [LARGE SCALE GENOMIC DNA]</scope>
    <source>
        <strain evidence="2 3">TB5</strain>
    </source>
</reference>
<organism evidence="2 3">
    <name type="scientific">Anaeromicropila herbilytica</name>
    <dbReference type="NCBI Taxonomy" id="2785025"/>
    <lineage>
        <taxon>Bacteria</taxon>
        <taxon>Bacillati</taxon>
        <taxon>Bacillota</taxon>
        <taxon>Clostridia</taxon>
        <taxon>Lachnospirales</taxon>
        <taxon>Lachnospiraceae</taxon>
        <taxon>Anaeromicropila</taxon>
    </lineage>
</organism>
<dbReference type="KEGG" id="ahb:bsdtb5_13260"/>
<protein>
    <recommendedName>
        <fullName evidence="4">Stage V sporulation protein AB</fullName>
    </recommendedName>
</protein>
<sequence length="141" mass="15121">MIVIKVVLLFIMGLSFGVIVAAGVFAFITMIGIIPRFAARTNTAKHILVYEDMVIYSGIIANTINIFHIEVSVGKIGLIIFGLFSGIFVGCLAIALAEVLQVIPIFFMRAKLTKGISIIVISIALGKAVGAFYQLYLNAGP</sequence>
<name>A0A7R7EK10_9FIRM</name>
<feature type="transmembrane region" description="Helical" evidence="1">
    <location>
        <begin position="47"/>
        <end position="67"/>
    </location>
</feature>
<dbReference type="AlphaFoldDB" id="A0A7R7EK10"/>
<feature type="transmembrane region" description="Helical" evidence="1">
    <location>
        <begin position="79"/>
        <end position="103"/>
    </location>
</feature>
<accession>A0A7R7EK10</accession>
<evidence type="ECO:0000256" key="1">
    <source>
        <dbReference type="SAM" id="Phobius"/>
    </source>
</evidence>
<dbReference type="Proteomes" id="UP000595897">
    <property type="component" value="Chromosome"/>
</dbReference>
<evidence type="ECO:0008006" key="4">
    <source>
        <dbReference type="Google" id="ProtNLM"/>
    </source>
</evidence>
<evidence type="ECO:0000313" key="3">
    <source>
        <dbReference type="Proteomes" id="UP000595897"/>
    </source>
</evidence>
<proteinExistence type="predicted"/>
<feature type="transmembrane region" description="Helical" evidence="1">
    <location>
        <begin position="6"/>
        <end position="35"/>
    </location>
</feature>
<dbReference type="Pfam" id="PF13782">
    <property type="entry name" value="SpoVAB"/>
    <property type="match status" value="1"/>
</dbReference>
<keyword evidence="1" id="KW-1133">Transmembrane helix</keyword>
<keyword evidence="3" id="KW-1185">Reference proteome</keyword>
<gene>
    <name evidence="2" type="ORF">bsdtb5_13260</name>
</gene>
<evidence type="ECO:0000313" key="2">
    <source>
        <dbReference type="EMBL" id="BCN30031.1"/>
    </source>
</evidence>
<dbReference type="InterPro" id="IPR020144">
    <property type="entry name" value="SpoVAB"/>
</dbReference>
<keyword evidence="1" id="KW-0472">Membrane</keyword>
<keyword evidence="1" id="KW-0812">Transmembrane</keyword>
<dbReference type="EMBL" id="AP024169">
    <property type="protein sequence ID" value="BCN30031.1"/>
    <property type="molecule type" value="Genomic_DNA"/>
</dbReference>